<accession>A0AAX4KNA0</accession>
<organism evidence="3 4">
    <name type="scientific">Kwoniella europaea PYCC6329</name>
    <dbReference type="NCBI Taxonomy" id="1423913"/>
    <lineage>
        <taxon>Eukaryota</taxon>
        <taxon>Fungi</taxon>
        <taxon>Dikarya</taxon>
        <taxon>Basidiomycota</taxon>
        <taxon>Agaricomycotina</taxon>
        <taxon>Tremellomycetes</taxon>
        <taxon>Tremellales</taxon>
        <taxon>Cryptococcaceae</taxon>
        <taxon>Kwoniella</taxon>
    </lineage>
</organism>
<dbReference type="AlphaFoldDB" id="A0AAX4KNA0"/>
<proteinExistence type="predicted"/>
<keyword evidence="4" id="KW-1185">Reference proteome</keyword>
<name>A0AAX4KNA0_9TREE</name>
<evidence type="ECO:0000256" key="1">
    <source>
        <dbReference type="SAM" id="MobiDB-lite"/>
    </source>
</evidence>
<gene>
    <name evidence="3" type="ORF">V865_004868</name>
</gene>
<dbReference type="EMBL" id="CP144089">
    <property type="protein sequence ID" value="WWD06773.1"/>
    <property type="molecule type" value="Genomic_DNA"/>
</dbReference>
<evidence type="ECO:0000313" key="4">
    <source>
        <dbReference type="Proteomes" id="UP001358614"/>
    </source>
</evidence>
<feature type="chain" id="PRO_5043388277" description="Small secreted protein" evidence="2">
    <location>
        <begin position="23"/>
        <end position="209"/>
    </location>
</feature>
<dbReference type="Proteomes" id="UP001358614">
    <property type="component" value="Chromosome 1"/>
</dbReference>
<reference evidence="3 4" key="1">
    <citation type="submission" date="2024-01" db="EMBL/GenBank/DDBJ databases">
        <title>Comparative genomics of Cryptococcus and Kwoniella reveals pathogenesis evolution and contrasting modes of karyotype evolution via chromosome fusion or intercentromeric recombination.</title>
        <authorList>
            <person name="Coelho M.A."/>
            <person name="David-Palma M."/>
            <person name="Shea T."/>
            <person name="Bowers K."/>
            <person name="McGinley-Smith S."/>
            <person name="Mohammad A.W."/>
            <person name="Gnirke A."/>
            <person name="Yurkov A.M."/>
            <person name="Nowrousian M."/>
            <person name="Sun S."/>
            <person name="Cuomo C.A."/>
            <person name="Heitman J."/>
        </authorList>
    </citation>
    <scope>NUCLEOTIDE SEQUENCE [LARGE SCALE GENOMIC DNA]</scope>
    <source>
        <strain evidence="3 4">PYCC6329</strain>
    </source>
</reference>
<feature type="compositionally biased region" description="Low complexity" evidence="1">
    <location>
        <begin position="194"/>
        <end position="209"/>
    </location>
</feature>
<protein>
    <recommendedName>
        <fullName evidence="5">Small secreted protein</fullName>
    </recommendedName>
</protein>
<evidence type="ECO:0008006" key="5">
    <source>
        <dbReference type="Google" id="ProtNLM"/>
    </source>
</evidence>
<evidence type="ECO:0000313" key="3">
    <source>
        <dbReference type="EMBL" id="WWD06773.1"/>
    </source>
</evidence>
<keyword evidence="2" id="KW-0732">Signal</keyword>
<sequence>MLFNQLLTLLPLLLLGSVSVSARPQPNRIKRQGGQCPSFALQDYADFQISDGVAGNAAAEANAIFVDPFGGCDLSTVDATSLDNMSTMREAAEDAETDLFNPQIDAATGAEADALQVGKIKNKVLKLTAFSQVLNIKIAQGDDASSTKLDEETTKLNKNIATDEASAGETSQAAVGGGEAANNAAVADADDTESTSSSSASGSTCTCAN</sequence>
<dbReference type="RefSeq" id="XP_066084740.1">
    <property type="nucleotide sequence ID" value="XM_066228643.1"/>
</dbReference>
<dbReference type="PANTHER" id="PTHR38849">
    <property type="entry name" value="SMALL SECRETED PROTEIN"/>
    <property type="match status" value="1"/>
</dbReference>
<feature type="signal peptide" evidence="2">
    <location>
        <begin position="1"/>
        <end position="22"/>
    </location>
</feature>
<dbReference type="PANTHER" id="PTHR38849:SF1">
    <property type="entry name" value="SMALL SECRETED PROTEIN"/>
    <property type="match status" value="1"/>
</dbReference>
<dbReference type="GeneID" id="91103669"/>
<dbReference type="KEGG" id="ker:91103669"/>
<feature type="region of interest" description="Disordered" evidence="1">
    <location>
        <begin position="160"/>
        <end position="209"/>
    </location>
</feature>
<evidence type="ECO:0000256" key="2">
    <source>
        <dbReference type="SAM" id="SignalP"/>
    </source>
</evidence>